<feature type="transmembrane region" description="Helical" evidence="1">
    <location>
        <begin position="12"/>
        <end position="29"/>
    </location>
</feature>
<keyword evidence="3" id="KW-1185">Reference proteome</keyword>
<evidence type="ECO:0000313" key="2">
    <source>
        <dbReference type="EMBL" id="MED6135379.1"/>
    </source>
</evidence>
<sequence length="122" mass="13935">MSCVVESKITKFVALIVTWLWYTHYYSLLPSPVLSNKGKRVIYDAGMFGFIEEDDDEGFVDFMQEMVLTMQKVKHQGEKCMLEDFQGMLMDTIAESDGERSESGLCWSSSVSVSPKKKTRLL</sequence>
<keyword evidence="1" id="KW-0472">Membrane</keyword>
<dbReference type="PANTHER" id="PTHR44743">
    <property type="entry name" value="PUTATIVE, EXPRESSED-RELATED"/>
    <property type="match status" value="1"/>
</dbReference>
<protein>
    <submittedName>
        <fullName evidence="2">Uncharacterized protein</fullName>
    </submittedName>
</protein>
<keyword evidence="1" id="KW-0812">Transmembrane</keyword>
<organism evidence="2 3">
    <name type="scientific">Stylosanthes scabra</name>
    <dbReference type="NCBI Taxonomy" id="79078"/>
    <lineage>
        <taxon>Eukaryota</taxon>
        <taxon>Viridiplantae</taxon>
        <taxon>Streptophyta</taxon>
        <taxon>Embryophyta</taxon>
        <taxon>Tracheophyta</taxon>
        <taxon>Spermatophyta</taxon>
        <taxon>Magnoliopsida</taxon>
        <taxon>eudicotyledons</taxon>
        <taxon>Gunneridae</taxon>
        <taxon>Pentapetalae</taxon>
        <taxon>rosids</taxon>
        <taxon>fabids</taxon>
        <taxon>Fabales</taxon>
        <taxon>Fabaceae</taxon>
        <taxon>Papilionoideae</taxon>
        <taxon>50 kb inversion clade</taxon>
        <taxon>dalbergioids sensu lato</taxon>
        <taxon>Dalbergieae</taxon>
        <taxon>Pterocarpus clade</taxon>
        <taxon>Stylosanthes</taxon>
    </lineage>
</organism>
<dbReference type="Proteomes" id="UP001341840">
    <property type="component" value="Unassembled WGS sequence"/>
</dbReference>
<proteinExistence type="predicted"/>
<comment type="caution">
    <text evidence="2">The sequence shown here is derived from an EMBL/GenBank/DDBJ whole genome shotgun (WGS) entry which is preliminary data.</text>
</comment>
<reference evidence="2 3" key="1">
    <citation type="journal article" date="2023" name="Plants (Basel)">
        <title>Bridging the Gap: Combining Genomics and Transcriptomics Approaches to Understand Stylosanthes scabra, an Orphan Legume from the Brazilian Caatinga.</title>
        <authorList>
            <person name="Ferreira-Neto J.R.C."/>
            <person name="da Silva M.D."/>
            <person name="Binneck E."/>
            <person name="de Melo N.F."/>
            <person name="da Silva R.H."/>
            <person name="de Melo A.L.T.M."/>
            <person name="Pandolfi V."/>
            <person name="Bustamante F.O."/>
            <person name="Brasileiro-Vidal A.C."/>
            <person name="Benko-Iseppon A.M."/>
        </authorList>
    </citation>
    <scope>NUCLEOTIDE SEQUENCE [LARGE SCALE GENOMIC DNA]</scope>
    <source>
        <tissue evidence="2">Leaves</tissue>
    </source>
</reference>
<keyword evidence="1" id="KW-1133">Transmembrane helix</keyword>
<gene>
    <name evidence="2" type="ORF">PIB30_045884</name>
</gene>
<evidence type="ECO:0000313" key="3">
    <source>
        <dbReference type="Proteomes" id="UP001341840"/>
    </source>
</evidence>
<name>A0ABU6SH31_9FABA</name>
<dbReference type="PANTHER" id="PTHR44743:SF12">
    <property type="entry name" value="J DOMAIN-CONTAINING PROTEIN"/>
    <property type="match status" value="1"/>
</dbReference>
<dbReference type="EMBL" id="JASCZI010060698">
    <property type="protein sequence ID" value="MED6135379.1"/>
    <property type="molecule type" value="Genomic_DNA"/>
</dbReference>
<evidence type="ECO:0000256" key="1">
    <source>
        <dbReference type="SAM" id="Phobius"/>
    </source>
</evidence>
<accession>A0ABU6SH31</accession>